<keyword evidence="1" id="KW-0472">Membrane</keyword>
<feature type="transmembrane region" description="Helical" evidence="1">
    <location>
        <begin position="12"/>
        <end position="35"/>
    </location>
</feature>
<dbReference type="Proteomes" id="UP000002019">
    <property type="component" value="Chromosome"/>
</dbReference>
<feature type="transmembrane region" description="Helical" evidence="1">
    <location>
        <begin position="93"/>
        <end position="118"/>
    </location>
</feature>
<keyword evidence="1" id="KW-0812">Transmembrane</keyword>
<feature type="transmembrane region" description="Helical" evidence="1">
    <location>
        <begin position="232"/>
        <end position="257"/>
    </location>
</feature>
<reference evidence="2 3" key="1">
    <citation type="journal article" date="2008" name="J. Bacteriol.">
        <title>'Candidatus Cloacamonas acidaminovorans': genome sequence reconstruction provides a first glimpse of a new bacterial division.</title>
        <authorList>
            <person name="Pelletier E."/>
            <person name="Kreimeyer A."/>
            <person name="Bocs S."/>
            <person name="Rouy Z."/>
            <person name="Gyapay G."/>
            <person name="Chouari R."/>
            <person name="Riviere D."/>
            <person name="Ganesan A."/>
            <person name="Daegelen P."/>
            <person name="Sghir A."/>
            <person name="Cohen G.N."/>
            <person name="Medigue C."/>
            <person name="Weissenbach J."/>
            <person name="Le Paslier D."/>
        </authorList>
    </citation>
    <scope>NUCLEOTIDE SEQUENCE [LARGE SCALE GENOMIC DNA]</scope>
    <source>
        <strain evidence="3">Evry</strain>
    </source>
</reference>
<accession>B0VJQ7</accession>
<evidence type="ECO:0000313" key="2">
    <source>
        <dbReference type="EMBL" id="CAO80915.1"/>
    </source>
</evidence>
<dbReference type="RefSeq" id="WP_015424773.1">
    <property type="nucleotide sequence ID" value="NC_020449.1"/>
</dbReference>
<dbReference type="HOGENOM" id="CLU_996376_0_0_0"/>
<feature type="transmembrane region" description="Helical" evidence="1">
    <location>
        <begin position="130"/>
        <end position="155"/>
    </location>
</feature>
<dbReference type="KEGG" id="caci:CLOAM1043"/>
<evidence type="ECO:0000313" key="3">
    <source>
        <dbReference type="Proteomes" id="UP000002019"/>
    </source>
</evidence>
<name>B0VJQ7_CLOAI</name>
<dbReference type="STRING" id="459349.CLOAM1043"/>
<feature type="transmembrane region" description="Helical" evidence="1">
    <location>
        <begin position="55"/>
        <end position="73"/>
    </location>
</feature>
<dbReference type="EMBL" id="CU466930">
    <property type="protein sequence ID" value="CAO80915.1"/>
    <property type="molecule type" value="Genomic_DNA"/>
</dbReference>
<gene>
    <name evidence="2" type="ordered locus">CLOAM1043</name>
</gene>
<dbReference type="AlphaFoldDB" id="B0VJQ7"/>
<keyword evidence="1" id="KW-1133">Transmembrane helix</keyword>
<evidence type="ECO:0008006" key="4">
    <source>
        <dbReference type="Google" id="ProtNLM"/>
    </source>
</evidence>
<evidence type="ECO:0000256" key="1">
    <source>
        <dbReference type="SAM" id="Phobius"/>
    </source>
</evidence>
<organism evidence="2 3">
    <name type="scientific">Cloacimonas acidaminovorans (strain Evry)</name>
    <dbReference type="NCBI Taxonomy" id="459349"/>
    <lineage>
        <taxon>Bacteria</taxon>
        <taxon>Pseudomonadati</taxon>
        <taxon>Candidatus Cloacimonadota</taxon>
        <taxon>Candidatus Cloacimonadia</taxon>
        <taxon>Candidatus Cloacimonadales</taxon>
        <taxon>Candidatus Cloacimonadaceae</taxon>
        <taxon>Candidatus Cloacimonas</taxon>
    </lineage>
</organism>
<keyword evidence="3" id="KW-1185">Reference proteome</keyword>
<proteinExistence type="predicted"/>
<protein>
    <recommendedName>
        <fullName evidence="4">Glycerophosphoryl diester phosphodiesterase membrane domain-containing protein</fullName>
    </recommendedName>
</protein>
<feature type="transmembrane region" description="Helical" evidence="1">
    <location>
        <begin position="176"/>
        <end position="196"/>
    </location>
</feature>
<sequence>MHLRQAKVIKSILNALFGDYNGIQVFVAPITLLYWIDSGSLLSSATSLLSFRMHYLPLLAFLIIFVFSVFMLIKIKLLYNCNNSEYLDMVIQFNVSVMALVLIGLIIYAISSFLAYFYGIKGTVKSGLLLLFKLYTMFLILYHYLFNVVLTPYYQRQYGHPRALKAFLSWARNNKFLLFRYILLTLLVVFFAVRFYQLILRFALMPLISFIDKYTGISIKFKLYPFVMIEDIFVNVLVLTGAFMVSNLFFFPLIWVLKYLVNRFIPFKNLLRTSYAQSA</sequence>